<sequence>MSPHRIHRNRPGLAALLALLVMIVSTSGIASATDGNAIARTATGEIGNTCDKYDACSYEWCALFAKWVWAQNGVDVSELNAWAASFYDYGKTHGTLSSTPQVGDAVVFGYRAADDYADHVAIVTSVDTAHHTIVSVGGNEGDGRVQKDGPYDWSEGYSSVMGMTISGYVAPVGLAAPVPGQLVAIGNDGGVYHEVRNPDGRWTGFQPLTDSSGGVMKASAVAITGDPDGSAQVLAIGGDGYVYHEARQASGNWTGFQPIPGVGTPKMTASAVSISADPDGSAQVLAIGNDGGVYHQIRALNGNWSGFQPLTDSSGGVMKASAVAITADPDGSAQVLAVGGDGYVYHEVRQASGNWTGFQPVPGVGTARMAASAVSISADPDGSAQVVAIGNDGNVYHQIRTKPGAWTGFQPVTGVGTPKMAASAVSITGAPDGSAQLVAVGNDGNVYHRIRTAAGTWTDFQPVAGIGTPKMAASAVSIASVPGAA</sequence>
<feature type="chain" id="PRO_5034867886" description="CHAP domain-containing protein" evidence="1">
    <location>
        <begin position="33"/>
        <end position="485"/>
    </location>
</feature>
<evidence type="ECO:0000313" key="4">
    <source>
        <dbReference type="EMBL" id="GHF45583.1"/>
    </source>
</evidence>
<keyword evidence="1" id="KW-0732">Signal</keyword>
<gene>
    <name evidence="4" type="ORF">GCM10017566_18290</name>
</gene>
<proteinExistence type="predicted"/>
<dbReference type="InterPro" id="IPR007921">
    <property type="entry name" value="CHAP_dom"/>
</dbReference>
<dbReference type="SUPFAM" id="SSF54001">
    <property type="entry name" value="Cysteine proteinases"/>
    <property type="match status" value="1"/>
</dbReference>
<dbReference type="InterPro" id="IPR038765">
    <property type="entry name" value="Papain-like_cys_pep_sf"/>
</dbReference>
<dbReference type="InterPro" id="IPR058502">
    <property type="entry name" value="PLL-like_beta-prop"/>
</dbReference>
<feature type="domain" description="PLL-like beta propeller" evidence="3">
    <location>
        <begin position="218"/>
        <end position="468"/>
    </location>
</feature>
<reference evidence="4" key="2">
    <citation type="submission" date="2020-09" db="EMBL/GenBank/DDBJ databases">
        <authorList>
            <person name="Sun Q."/>
            <person name="Zhou Y."/>
        </authorList>
    </citation>
    <scope>NUCLEOTIDE SEQUENCE</scope>
    <source>
        <strain evidence="4">CGMCC 4.7679</strain>
    </source>
</reference>
<organism evidence="4 5">
    <name type="scientific">Amycolatopsis bartoniae</name>
    <dbReference type="NCBI Taxonomy" id="941986"/>
    <lineage>
        <taxon>Bacteria</taxon>
        <taxon>Bacillati</taxon>
        <taxon>Actinomycetota</taxon>
        <taxon>Actinomycetes</taxon>
        <taxon>Pseudonocardiales</taxon>
        <taxon>Pseudonocardiaceae</taxon>
        <taxon>Amycolatopsis</taxon>
    </lineage>
</organism>
<reference evidence="4" key="1">
    <citation type="journal article" date="2014" name="Int. J. Syst. Evol. Microbiol.">
        <title>Complete genome sequence of Corynebacterium casei LMG S-19264T (=DSM 44701T), isolated from a smear-ripened cheese.</title>
        <authorList>
            <consortium name="US DOE Joint Genome Institute (JGI-PGF)"/>
            <person name="Walter F."/>
            <person name="Albersmeier A."/>
            <person name="Kalinowski J."/>
            <person name="Ruckert C."/>
        </authorList>
    </citation>
    <scope>NUCLEOTIDE SEQUENCE</scope>
    <source>
        <strain evidence="4">CGMCC 4.7679</strain>
    </source>
</reference>
<comment type="caution">
    <text evidence="4">The sequence shown here is derived from an EMBL/GenBank/DDBJ whole genome shotgun (WGS) entry which is preliminary data.</text>
</comment>
<protein>
    <recommendedName>
        <fullName evidence="6">CHAP domain-containing protein</fullName>
    </recommendedName>
</protein>
<dbReference type="Gene3D" id="3.90.1720.10">
    <property type="entry name" value="endopeptidase domain like (from Nostoc punctiforme)"/>
    <property type="match status" value="1"/>
</dbReference>
<dbReference type="Proteomes" id="UP000658656">
    <property type="component" value="Unassembled WGS sequence"/>
</dbReference>
<name>A0A8H9IPW7_9PSEU</name>
<evidence type="ECO:0000259" key="2">
    <source>
        <dbReference type="Pfam" id="PF05257"/>
    </source>
</evidence>
<feature type="signal peptide" evidence="1">
    <location>
        <begin position="1"/>
        <end position="32"/>
    </location>
</feature>
<dbReference type="AlphaFoldDB" id="A0A8H9IPW7"/>
<evidence type="ECO:0000313" key="5">
    <source>
        <dbReference type="Proteomes" id="UP000658656"/>
    </source>
</evidence>
<evidence type="ECO:0000259" key="3">
    <source>
        <dbReference type="Pfam" id="PF26607"/>
    </source>
</evidence>
<keyword evidence="5" id="KW-1185">Reference proteome</keyword>
<dbReference type="EMBL" id="BNAV01000002">
    <property type="protein sequence ID" value="GHF45583.1"/>
    <property type="molecule type" value="Genomic_DNA"/>
</dbReference>
<feature type="domain" description="Peptidase C51" evidence="2">
    <location>
        <begin position="55"/>
        <end position="139"/>
    </location>
</feature>
<evidence type="ECO:0008006" key="6">
    <source>
        <dbReference type="Google" id="ProtNLM"/>
    </source>
</evidence>
<dbReference type="Gene3D" id="2.120.10.70">
    <property type="entry name" value="Fucose-specific lectin"/>
    <property type="match status" value="1"/>
</dbReference>
<dbReference type="Pfam" id="PF26607">
    <property type="entry name" value="DUF8189"/>
    <property type="match status" value="1"/>
</dbReference>
<evidence type="ECO:0000256" key="1">
    <source>
        <dbReference type="SAM" id="SignalP"/>
    </source>
</evidence>
<accession>A0A8H9IPW7</accession>
<dbReference type="SUPFAM" id="SSF89372">
    <property type="entry name" value="Fucose-specific lectin"/>
    <property type="match status" value="2"/>
</dbReference>
<dbReference type="Pfam" id="PF05257">
    <property type="entry name" value="CHAP"/>
    <property type="match status" value="1"/>
</dbReference>